<evidence type="ECO:0000256" key="1">
    <source>
        <dbReference type="ARBA" id="ARBA00009981"/>
    </source>
</evidence>
<dbReference type="EMBL" id="JACQCR010000044">
    <property type="protein sequence ID" value="MBI3631092.1"/>
    <property type="molecule type" value="Genomic_DNA"/>
</dbReference>
<evidence type="ECO:0000256" key="2">
    <source>
        <dbReference type="RuleBase" id="RU362080"/>
    </source>
</evidence>
<organism evidence="3 4">
    <name type="scientific">Candidatus Sungiibacteriota bacterium</name>
    <dbReference type="NCBI Taxonomy" id="2750080"/>
    <lineage>
        <taxon>Bacteria</taxon>
        <taxon>Candidatus Sungiibacteriota</taxon>
    </lineage>
</organism>
<evidence type="ECO:0000313" key="4">
    <source>
        <dbReference type="Proteomes" id="UP000753196"/>
    </source>
</evidence>
<comment type="similarity">
    <text evidence="1 2">Belongs to the phD/YefM antitoxin family.</text>
</comment>
<dbReference type="InterPro" id="IPR036165">
    <property type="entry name" value="YefM-like_sf"/>
</dbReference>
<dbReference type="SUPFAM" id="SSF143120">
    <property type="entry name" value="YefM-like"/>
    <property type="match status" value="1"/>
</dbReference>
<name>A0A932VPP5_9BACT</name>
<evidence type="ECO:0000313" key="3">
    <source>
        <dbReference type="EMBL" id="MBI3631092.1"/>
    </source>
</evidence>
<dbReference type="InterPro" id="IPR006442">
    <property type="entry name" value="Antitoxin_Phd/YefM"/>
</dbReference>
<sequence length="89" mass="9722">MDFAKIKNLVKGNGDRVILLENGEPEAVVMSFAEYEKLAAGVSARQGSEEEMRAEEAGLGETEFIGPAMVSAQGTFHRPEEIRLEDLPL</sequence>
<comment type="function">
    <text evidence="2">Antitoxin component of a type II toxin-antitoxin (TA) system.</text>
</comment>
<reference evidence="3" key="1">
    <citation type="submission" date="2020-07" db="EMBL/GenBank/DDBJ databases">
        <title>Huge and variable diversity of episymbiotic CPR bacteria and DPANN archaea in groundwater ecosystems.</title>
        <authorList>
            <person name="He C.Y."/>
            <person name="Keren R."/>
            <person name="Whittaker M."/>
            <person name="Farag I.F."/>
            <person name="Doudna J."/>
            <person name="Cate J.H.D."/>
            <person name="Banfield J.F."/>
        </authorList>
    </citation>
    <scope>NUCLEOTIDE SEQUENCE</scope>
    <source>
        <strain evidence="3">NC_groundwater_973_Pr1_S-0.2um_54_13</strain>
    </source>
</reference>
<dbReference type="AlphaFoldDB" id="A0A932VPP5"/>
<dbReference type="Pfam" id="PF02604">
    <property type="entry name" value="PhdYeFM_antitox"/>
    <property type="match status" value="1"/>
</dbReference>
<accession>A0A932VPP5</accession>
<protein>
    <recommendedName>
        <fullName evidence="2">Antitoxin</fullName>
    </recommendedName>
</protein>
<gene>
    <name evidence="3" type="ORF">HY221_02035</name>
</gene>
<comment type="caution">
    <text evidence="3">The sequence shown here is derived from an EMBL/GenBank/DDBJ whole genome shotgun (WGS) entry which is preliminary data.</text>
</comment>
<dbReference type="Proteomes" id="UP000753196">
    <property type="component" value="Unassembled WGS sequence"/>
</dbReference>
<proteinExistence type="inferred from homology"/>